<feature type="region of interest" description="Disordered" evidence="9">
    <location>
        <begin position="574"/>
        <end position="594"/>
    </location>
</feature>
<keyword evidence="12" id="KW-1185">Reference proteome</keyword>
<evidence type="ECO:0000259" key="10">
    <source>
        <dbReference type="PROSITE" id="PS50089"/>
    </source>
</evidence>
<feature type="compositionally biased region" description="Polar residues" evidence="9">
    <location>
        <begin position="256"/>
        <end position="265"/>
    </location>
</feature>
<dbReference type="EC" id="2.3.2.27" evidence="2"/>
<keyword evidence="6" id="KW-0833">Ubl conjugation pathway</keyword>
<proteinExistence type="predicted"/>
<accession>A0AAN9NTH9</accession>
<sequence length="739" mass="81329">MSRFLVTTSSLALCKNGKIFSPCVFLMFCCLYVSSGAQFLSSSIMFCISDALSDIVGLLFEEGIMCQRISVRKNCVGLVQLHCVLLGHGHPSSGIGWLFSVKCPSYCFEDIVAIDWSHPMFSDASCNWHTIDGGGFYSDMHTLLNDVNCPLCQLEGAPSVSVDRGMGGFNILPSLPAHDALLARFQVTVMGHRHVYNTSPLYEGEPDPNWNHMHIDQHYVHLGRTSTSENGSFIYPADNMSIDSISFPSHWNSSTRSNGYASSGHNLDVPPHQPDASGTSNDHFVHSSSAGAFFTVSDNHVFQPSSSNYDRHTFPVDSGFVDLTMGSGQGPHKRKSPGISPVYERGSTSRYFNAGSSTDLPISSEVWQEKPNIDSQYIPWDHFTMTPSFRGTGLSIKGESSLRNVRSRPALDLDSNPSRTHLSTNHSHNSYPTLPPVDHSSLVDVSGQTSATLTRDWSQMNISPANGRVLLPDTSAFGLDTSHFLVGSGATVSNASVDVGCFHHEFGTSRNPAPPLSFQNNQTQTARGIQSNYSQRSTPTFRASSGLRMGHVTSLDEGLPMVAESYSSRHPRPLNTLGWRNGDRNGRSRISSQRYRSLTEESGLTERFASEGILVVERASVYASRNMLDQHREMRMDIDNMSYEDLLALGERIGNVNTGVSEDLFSKCLTETIYCSSEQSQDEGNCVICLEDYKNMDDVGTLKTCGHDYHVSCIKKWLSMKKLCPICKASALAEDTRDK</sequence>
<evidence type="ECO:0000256" key="7">
    <source>
        <dbReference type="ARBA" id="ARBA00022833"/>
    </source>
</evidence>
<dbReference type="PANTHER" id="PTHR22937">
    <property type="entry name" value="E3 UBIQUITIN-PROTEIN LIGASE RNF165"/>
    <property type="match status" value="1"/>
</dbReference>
<dbReference type="CDD" id="cd16469">
    <property type="entry name" value="RING-H2_RNF24-like"/>
    <property type="match status" value="1"/>
</dbReference>
<feature type="domain" description="RING-type" evidence="10">
    <location>
        <begin position="686"/>
        <end position="728"/>
    </location>
</feature>
<evidence type="ECO:0000313" key="11">
    <source>
        <dbReference type="EMBL" id="KAK7378627.1"/>
    </source>
</evidence>
<feature type="region of interest" description="Disordered" evidence="9">
    <location>
        <begin position="400"/>
        <end position="433"/>
    </location>
</feature>
<feature type="region of interest" description="Disordered" evidence="9">
    <location>
        <begin position="523"/>
        <end position="542"/>
    </location>
</feature>
<dbReference type="EMBL" id="JAYMYR010000002">
    <property type="protein sequence ID" value="KAK7378627.1"/>
    <property type="molecule type" value="Genomic_DNA"/>
</dbReference>
<dbReference type="AlphaFoldDB" id="A0AAN9NTH9"/>
<organism evidence="11 12">
    <name type="scientific">Phaseolus coccineus</name>
    <name type="common">Scarlet runner bean</name>
    <name type="synonym">Phaseolus multiflorus</name>
    <dbReference type="NCBI Taxonomy" id="3886"/>
    <lineage>
        <taxon>Eukaryota</taxon>
        <taxon>Viridiplantae</taxon>
        <taxon>Streptophyta</taxon>
        <taxon>Embryophyta</taxon>
        <taxon>Tracheophyta</taxon>
        <taxon>Spermatophyta</taxon>
        <taxon>Magnoliopsida</taxon>
        <taxon>eudicotyledons</taxon>
        <taxon>Gunneridae</taxon>
        <taxon>Pentapetalae</taxon>
        <taxon>rosids</taxon>
        <taxon>fabids</taxon>
        <taxon>Fabales</taxon>
        <taxon>Fabaceae</taxon>
        <taxon>Papilionoideae</taxon>
        <taxon>50 kb inversion clade</taxon>
        <taxon>NPAAA clade</taxon>
        <taxon>indigoferoid/millettioid clade</taxon>
        <taxon>Phaseoleae</taxon>
        <taxon>Phaseolus</taxon>
    </lineage>
</organism>
<dbReference type="Proteomes" id="UP001374584">
    <property type="component" value="Unassembled WGS sequence"/>
</dbReference>
<evidence type="ECO:0000256" key="4">
    <source>
        <dbReference type="ARBA" id="ARBA00022723"/>
    </source>
</evidence>
<evidence type="ECO:0000256" key="5">
    <source>
        <dbReference type="ARBA" id="ARBA00022771"/>
    </source>
</evidence>
<keyword evidence="5 8" id="KW-0863">Zinc-finger</keyword>
<dbReference type="FunFam" id="3.30.40.10:FF:000538">
    <property type="entry name" value="E3 ubiquitin-protein ligase MBR2 isoform A"/>
    <property type="match status" value="1"/>
</dbReference>
<protein>
    <recommendedName>
        <fullName evidence="2">RING-type E3 ubiquitin transferase</fullName>
        <ecNumber evidence="2">2.3.2.27</ecNumber>
    </recommendedName>
</protein>
<keyword evidence="3" id="KW-0808">Transferase</keyword>
<dbReference type="InterPro" id="IPR013083">
    <property type="entry name" value="Znf_RING/FYVE/PHD"/>
</dbReference>
<evidence type="ECO:0000256" key="2">
    <source>
        <dbReference type="ARBA" id="ARBA00012483"/>
    </source>
</evidence>
<reference evidence="11 12" key="1">
    <citation type="submission" date="2024-01" db="EMBL/GenBank/DDBJ databases">
        <title>The genomes of 5 underutilized Papilionoideae crops provide insights into root nodulation and disease resistanc.</title>
        <authorList>
            <person name="Jiang F."/>
        </authorList>
    </citation>
    <scope>NUCLEOTIDE SEQUENCE [LARGE SCALE GENOMIC DNA]</scope>
    <source>
        <strain evidence="11">JINMINGXINNONG_FW02</strain>
        <tissue evidence="11">Leaves</tissue>
    </source>
</reference>
<dbReference type="SMART" id="SM00184">
    <property type="entry name" value="RING"/>
    <property type="match status" value="1"/>
</dbReference>
<dbReference type="Pfam" id="PF13639">
    <property type="entry name" value="zf-RING_2"/>
    <property type="match status" value="1"/>
</dbReference>
<keyword evidence="7" id="KW-0862">Zinc</keyword>
<evidence type="ECO:0000256" key="3">
    <source>
        <dbReference type="ARBA" id="ARBA00022679"/>
    </source>
</evidence>
<dbReference type="Gene3D" id="3.30.40.10">
    <property type="entry name" value="Zinc/RING finger domain, C3HC4 (zinc finger)"/>
    <property type="match status" value="1"/>
</dbReference>
<dbReference type="GO" id="GO:0008270">
    <property type="term" value="F:zinc ion binding"/>
    <property type="evidence" value="ECO:0007669"/>
    <property type="project" value="UniProtKB-KW"/>
</dbReference>
<evidence type="ECO:0000256" key="1">
    <source>
        <dbReference type="ARBA" id="ARBA00000900"/>
    </source>
</evidence>
<comment type="caution">
    <text evidence="11">The sequence shown here is derived from an EMBL/GenBank/DDBJ whole genome shotgun (WGS) entry which is preliminary data.</text>
</comment>
<evidence type="ECO:0000256" key="9">
    <source>
        <dbReference type="SAM" id="MobiDB-lite"/>
    </source>
</evidence>
<dbReference type="GO" id="GO:0061630">
    <property type="term" value="F:ubiquitin protein ligase activity"/>
    <property type="evidence" value="ECO:0007669"/>
    <property type="project" value="UniProtKB-EC"/>
</dbReference>
<feature type="region of interest" description="Disordered" evidence="9">
    <location>
        <begin position="256"/>
        <end position="282"/>
    </location>
</feature>
<comment type="catalytic activity">
    <reaction evidence="1">
        <text>S-ubiquitinyl-[E2 ubiquitin-conjugating enzyme]-L-cysteine + [acceptor protein]-L-lysine = [E2 ubiquitin-conjugating enzyme]-L-cysteine + N(6)-ubiquitinyl-[acceptor protein]-L-lysine.</text>
        <dbReference type="EC" id="2.3.2.27"/>
    </reaction>
</comment>
<dbReference type="SUPFAM" id="SSF57850">
    <property type="entry name" value="RING/U-box"/>
    <property type="match status" value="1"/>
</dbReference>
<dbReference type="InterPro" id="IPR001841">
    <property type="entry name" value="Znf_RING"/>
</dbReference>
<dbReference type="InterPro" id="IPR045191">
    <property type="entry name" value="MBR1/2-like"/>
</dbReference>
<name>A0AAN9NTH9_PHACN</name>
<gene>
    <name evidence="11" type="ORF">VNO80_04073</name>
</gene>
<keyword evidence="4" id="KW-0479">Metal-binding</keyword>
<evidence type="ECO:0000256" key="8">
    <source>
        <dbReference type="PROSITE-ProRule" id="PRU00175"/>
    </source>
</evidence>
<feature type="compositionally biased region" description="Polar residues" evidence="9">
    <location>
        <begin position="415"/>
        <end position="432"/>
    </location>
</feature>
<evidence type="ECO:0000256" key="6">
    <source>
        <dbReference type="ARBA" id="ARBA00022786"/>
    </source>
</evidence>
<dbReference type="PANTHER" id="PTHR22937:SF202">
    <property type="entry name" value="RING-TYPE E3 UBIQUITIN TRANSFERASE"/>
    <property type="match status" value="1"/>
</dbReference>
<evidence type="ECO:0000313" key="12">
    <source>
        <dbReference type="Proteomes" id="UP001374584"/>
    </source>
</evidence>
<dbReference type="PROSITE" id="PS50089">
    <property type="entry name" value="ZF_RING_2"/>
    <property type="match status" value="1"/>
</dbReference>